<proteinExistence type="predicted"/>
<evidence type="ECO:0000313" key="2">
    <source>
        <dbReference type="Proteomes" id="UP001519308"/>
    </source>
</evidence>
<dbReference type="EMBL" id="JAGGLL010000011">
    <property type="protein sequence ID" value="MBP2021913.1"/>
    <property type="molecule type" value="Genomic_DNA"/>
</dbReference>
<protein>
    <recommendedName>
        <fullName evidence="3">LHH domain-containing protein</fullName>
    </recommendedName>
</protein>
<reference evidence="1 2" key="1">
    <citation type="submission" date="2021-03" db="EMBL/GenBank/DDBJ databases">
        <title>Genomic Encyclopedia of Type Strains, Phase IV (KMG-IV): sequencing the most valuable type-strain genomes for metagenomic binning, comparative biology and taxonomic classification.</title>
        <authorList>
            <person name="Goeker M."/>
        </authorList>
    </citation>
    <scope>NUCLEOTIDE SEQUENCE [LARGE SCALE GENOMIC DNA]</scope>
    <source>
        <strain evidence="1 2">DSM 28650</strain>
    </source>
</reference>
<keyword evidence="2" id="KW-1185">Reference proteome</keyword>
<accession>A0ABS4K2A9</accession>
<organism evidence="1 2">
    <name type="scientific">Clostridium punense</name>
    <dbReference type="NCBI Taxonomy" id="1054297"/>
    <lineage>
        <taxon>Bacteria</taxon>
        <taxon>Bacillati</taxon>
        <taxon>Bacillota</taxon>
        <taxon>Clostridia</taxon>
        <taxon>Eubacteriales</taxon>
        <taxon>Clostridiaceae</taxon>
        <taxon>Clostridium</taxon>
    </lineage>
</organism>
<name>A0ABS4K2A9_9CLOT</name>
<dbReference type="RefSeq" id="WP_245353130.1">
    <property type="nucleotide sequence ID" value="NZ_JAGGLL010000011.1"/>
</dbReference>
<evidence type="ECO:0000313" key="1">
    <source>
        <dbReference type="EMBL" id="MBP2021913.1"/>
    </source>
</evidence>
<comment type="caution">
    <text evidence="1">The sequence shown here is derived from an EMBL/GenBank/DDBJ whole genome shotgun (WGS) entry which is preliminary data.</text>
</comment>
<dbReference type="Proteomes" id="UP001519308">
    <property type="component" value="Unassembled WGS sequence"/>
</dbReference>
<gene>
    <name evidence="1" type="ORF">J2Z44_001709</name>
</gene>
<evidence type="ECO:0008006" key="3">
    <source>
        <dbReference type="Google" id="ProtNLM"/>
    </source>
</evidence>
<sequence>MDCGGKGDSFGKNDKDEIIEDLGDGTFKIKNWDGYPNGPKPDGPFKILEGEKYDSARKEANKANANIHKQNPSVKGMQIHEVHPVKFGGSPTNITNKIPLTPKEHAKYTTWWNRLLRKIKK</sequence>